<name>F3QSG1_9BACT</name>
<keyword evidence="2" id="KW-1185">Reference proteome</keyword>
<reference evidence="1 2" key="1">
    <citation type="submission" date="2011-02" db="EMBL/GenBank/DDBJ databases">
        <authorList>
            <person name="Weinstock G."/>
            <person name="Sodergren E."/>
            <person name="Clifton S."/>
            <person name="Fulton L."/>
            <person name="Fulton B."/>
            <person name="Courtney L."/>
            <person name="Fronick C."/>
            <person name="Harrison M."/>
            <person name="Strong C."/>
            <person name="Farmer C."/>
            <person name="Delahaunty K."/>
            <person name="Markovic C."/>
            <person name="Hall O."/>
            <person name="Minx P."/>
            <person name="Tomlinson C."/>
            <person name="Mitreva M."/>
            <person name="Hou S."/>
            <person name="Chen J."/>
            <person name="Wollam A."/>
            <person name="Pepin K.H."/>
            <person name="Johnson M."/>
            <person name="Bhonagiri V."/>
            <person name="Zhang X."/>
            <person name="Suruliraj S."/>
            <person name="Warren W."/>
            <person name="Chinwalla A."/>
            <person name="Mardis E.R."/>
            <person name="Wilson R.K."/>
        </authorList>
    </citation>
    <scope>NUCLEOTIDE SEQUENCE [LARGE SCALE GENOMIC DNA]</scope>
    <source>
        <strain evidence="1 2">YIT 11841</strain>
    </source>
</reference>
<comment type="caution">
    <text evidence="1">The sequence shown here is derived from an EMBL/GenBank/DDBJ whole genome shotgun (WGS) entry which is preliminary data.</text>
</comment>
<dbReference type="STRING" id="762982.HMPREF9442_01119"/>
<proteinExistence type="predicted"/>
<dbReference type="Proteomes" id="UP000005546">
    <property type="component" value="Unassembled WGS sequence"/>
</dbReference>
<gene>
    <name evidence="1" type="ORF">HMPREF9442_01119</name>
</gene>
<evidence type="ECO:0000313" key="1">
    <source>
        <dbReference type="EMBL" id="EGG55248.1"/>
    </source>
</evidence>
<protein>
    <submittedName>
        <fullName evidence="1">Uncharacterized protein</fullName>
    </submittedName>
</protein>
<dbReference type="EMBL" id="AFBR01000028">
    <property type="protein sequence ID" value="EGG55248.1"/>
    <property type="molecule type" value="Genomic_DNA"/>
</dbReference>
<dbReference type="AlphaFoldDB" id="F3QSG1"/>
<accession>F3QSG1</accession>
<sequence length="52" mass="6119">MWNSSPLIPTFHTYAFEPHAILSGKKSFIINSLQSSFFFWHTSCPLVWQMTR</sequence>
<dbReference type="HOGENOM" id="CLU_3082882_0_0_10"/>
<organism evidence="1 2">
    <name type="scientific">Paraprevotella xylaniphila YIT 11841</name>
    <dbReference type="NCBI Taxonomy" id="762982"/>
    <lineage>
        <taxon>Bacteria</taxon>
        <taxon>Pseudomonadati</taxon>
        <taxon>Bacteroidota</taxon>
        <taxon>Bacteroidia</taxon>
        <taxon>Bacteroidales</taxon>
        <taxon>Prevotellaceae</taxon>
        <taxon>Paraprevotella</taxon>
    </lineage>
</organism>
<evidence type="ECO:0000313" key="2">
    <source>
        <dbReference type="Proteomes" id="UP000005546"/>
    </source>
</evidence>